<dbReference type="PANTHER" id="PTHR46184:SF5">
    <property type="entry name" value="UNCONVENTIONAL MYOSIN-IXA-LIKE"/>
    <property type="match status" value="1"/>
</dbReference>
<reference evidence="7" key="1">
    <citation type="submission" date="2025-08" db="UniProtKB">
        <authorList>
            <consortium name="RefSeq"/>
        </authorList>
    </citation>
    <scope>IDENTIFICATION</scope>
</reference>
<feature type="region of interest" description="Disordered" evidence="4">
    <location>
        <begin position="42"/>
        <end position="159"/>
    </location>
</feature>
<dbReference type="AlphaFoldDB" id="A0A3Q0JDT7"/>
<keyword evidence="3" id="KW-0518">Myosin</keyword>
<dbReference type="SUPFAM" id="SSF52540">
    <property type="entry name" value="P-loop containing nucleoside triphosphate hydrolases"/>
    <property type="match status" value="1"/>
</dbReference>
<feature type="compositionally biased region" description="Acidic residues" evidence="4">
    <location>
        <begin position="133"/>
        <end position="156"/>
    </location>
</feature>
<organism evidence="6 7">
    <name type="scientific">Diaphorina citri</name>
    <name type="common">Asian citrus psyllid</name>
    <dbReference type="NCBI Taxonomy" id="121845"/>
    <lineage>
        <taxon>Eukaryota</taxon>
        <taxon>Metazoa</taxon>
        <taxon>Ecdysozoa</taxon>
        <taxon>Arthropoda</taxon>
        <taxon>Hexapoda</taxon>
        <taxon>Insecta</taxon>
        <taxon>Pterygota</taxon>
        <taxon>Neoptera</taxon>
        <taxon>Paraneoptera</taxon>
        <taxon>Hemiptera</taxon>
        <taxon>Sternorrhyncha</taxon>
        <taxon>Psylloidea</taxon>
        <taxon>Psyllidae</taxon>
        <taxon>Diaphorininae</taxon>
        <taxon>Diaphorina</taxon>
    </lineage>
</organism>
<dbReference type="RefSeq" id="XP_026686611.1">
    <property type="nucleotide sequence ID" value="XM_026830810.1"/>
</dbReference>
<protein>
    <submittedName>
        <fullName evidence="7">Myosin-IIIb-like</fullName>
    </submittedName>
</protein>
<comment type="similarity">
    <text evidence="3">Belongs to the TRAFAC class myosin-kinesin ATPase superfamily. Myosin family.</text>
</comment>
<feature type="compositionally biased region" description="Low complexity" evidence="4">
    <location>
        <begin position="118"/>
        <end position="130"/>
    </location>
</feature>
<feature type="compositionally biased region" description="Polar residues" evidence="4">
    <location>
        <begin position="83"/>
        <end position="93"/>
    </location>
</feature>
<evidence type="ECO:0000313" key="7">
    <source>
        <dbReference type="RefSeq" id="XP_026686611.1"/>
    </source>
</evidence>
<dbReference type="InterPro" id="IPR027417">
    <property type="entry name" value="P-loop_NTPase"/>
</dbReference>
<feature type="compositionally biased region" description="Basic residues" evidence="4">
    <location>
        <begin position="99"/>
        <end position="111"/>
    </location>
</feature>
<proteinExistence type="inferred from homology"/>
<dbReference type="Proteomes" id="UP000079169">
    <property type="component" value="Unplaced"/>
</dbReference>
<keyword evidence="2" id="KW-0963">Cytoplasm</keyword>
<dbReference type="Pfam" id="PF00063">
    <property type="entry name" value="Myosin_head"/>
    <property type="match status" value="1"/>
</dbReference>
<dbReference type="KEGG" id="dci:103519252"/>
<dbReference type="GO" id="GO:0005737">
    <property type="term" value="C:cytoplasm"/>
    <property type="evidence" value="ECO:0007669"/>
    <property type="project" value="UniProtKB-SubCell"/>
</dbReference>
<dbReference type="Gene3D" id="1.20.5.4820">
    <property type="match status" value="1"/>
</dbReference>
<dbReference type="GO" id="GO:0051015">
    <property type="term" value="F:actin filament binding"/>
    <property type="evidence" value="ECO:0007669"/>
    <property type="project" value="TreeGrafter"/>
</dbReference>
<keyword evidence="3" id="KW-0009">Actin-binding</keyword>
<dbReference type="PaxDb" id="121845-A0A3Q0JDT7"/>
<evidence type="ECO:0000256" key="2">
    <source>
        <dbReference type="ARBA" id="ARBA00022490"/>
    </source>
</evidence>
<dbReference type="STRING" id="121845.A0A3Q0JDT7"/>
<dbReference type="GO" id="GO:0005884">
    <property type="term" value="C:actin filament"/>
    <property type="evidence" value="ECO:0007669"/>
    <property type="project" value="TreeGrafter"/>
</dbReference>
<accession>A0A3Q0JDT7</accession>
<dbReference type="PROSITE" id="PS51456">
    <property type="entry name" value="MYOSIN_MOTOR"/>
    <property type="match status" value="1"/>
</dbReference>
<evidence type="ECO:0000256" key="4">
    <source>
        <dbReference type="SAM" id="MobiDB-lite"/>
    </source>
</evidence>
<dbReference type="GO" id="GO:0035556">
    <property type="term" value="P:intracellular signal transduction"/>
    <property type="evidence" value="ECO:0007669"/>
    <property type="project" value="InterPro"/>
</dbReference>
<comment type="subcellular location">
    <subcellularLocation>
        <location evidence="1">Cytoplasm</location>
    </subcellularLocation>
</comment>
<dbReference type="InterPro" id="IPR001609">
    <property type="entry name" value="Myosin_head_motor_dom-like"/>
</dbReference>
<sequence length="295" mass="33415">MSIDTDVDDLDEKLAVDMFTDEKLAQDLMEDLCIDGNEEDYHKISVGDPQTILSPSKTHPPDSIAPSSSGPVTTPTTPPTPSLNKTDSPSKTEVLTKVTYRKAKRHSRTFIRNHDTKSSSSSPPSPLSKLGGEEDEYSDDLDDVNDLDSDEYEDETSSTRTVFRRRSLLRGLGVGAYLFAYLSIPNNFDIDTVQRQLRYTGMLETVRIRQAGYNVRLSYDEFIQLYRILLPQGLQSSPSDVREFLLTLNLNRDNYQIGTSKIFLRESEKLRLDFRLHQQIMGSIVAIQKDGHTER</sequence>
<feature type="compositionally biased region" description="Low complexity" evidence="4">
    <location>
        <begin position="66"/>
        <end position="75"/>
    </location>
</feature>
<dbReference type="GO" id="GO:0005096">
    <property type="term" value="F:GTPase activator activity"/>
    <property type="evidence" value="ECO:0007669"/>
    <property type="project" value="InterPro"/>
</dbReference>
<comment type="caution">
    <text evidence="3">Lacks conserved residue(s) required for the propagation of feature annotation.</text>
</comment>
<dbReference type="GeneID" id="103519252"/>
<evidence type="ECO:0000256" key="1">
    <source>
        <dbReference type="ARBA" id="ARBA00004496"/>
    </source>
</evidence>
<name>A0A3Q0JDT7_DIACI</name>
<evidence type="ECO:0000259" key="5">
    <source>
        <dbReference type="PROSITE" id="PS51456"/>
    </source>
</evidence>
<keyword evidence="3" id="KW-0505">Motor protein</keyword>
<dbReference type="InterPro" id="IPR046987">
    <property type="entry name" value="Myo9"/>
</dbReference>
<evidence type="ECO:0000313" key="6">
    <source>
        <dbReference type="Proteomes" id="UP000079169"/>
    </source>
</evidence>
<dbReference type="GO" id="GO:0005524">
    <property type="term" value="F:ATP binding"/>
    <property type="evidence" value="ECO:0007669"/>
    <property type="project" value="InterPro"/>
</dbReference>
<dbReference type="GO" id="GO:0000146">
    <property type="term" value="F:microfilament motor activity"/>
    <property type="evidence" value="ECO:0007669"/>
    <property type="project" value="InterPro"/>
</dbReference>
<dbReference type="PANTHER" id="PTHR46184">
    <property type="entry name" value="UNCONVENTIONAL MYOSIN-IXB-LIKE PROTEIN"/>
    <property type="match status" value="1"/>
</dbReference>
<gene>
    <name evidence="7" type="primary">LOC103519252</name>
</gene>
<dbReference type="GO" id="GO:0016459">
    <property type="term" value="C:myosin complex"/>
    <property type="evidence" value="ECO:0007669"/>
    <property type="project" value="UniProtKB-KW"/>
</dbReference>
<evidence type="ECO:0000256" key="3">
    <source>
        <dbReference type="PROSITE-ProRule" id="PRU00782"/>
    </source>
</evidence>
<feature type="domain" description="Myosin motor" evidence="5">
    <location>
        <begin position="185"/>
        <end position="277"/>
    </location>
</feature>
<keyword evidence="6" id="KW-1185">Reference proteome</keyword>